<evidence type="ECO:0000313" key="3">
    <source>
        <dbReference type="Proteomes" id="UP000241085"/>
    </source>
</evidence>
<evidence type="ECO:0000313" key="2">
    <source>
        <dbReference type="EMBL" id="PTL72827.1"/>
    </source>
</evidence>
<sequence>MVEDNQRDDTVERRSGREADPQDDARSADRRAPVVPDNGYSRESYAIHATRTELPLFSNALQGSRDDARWLSSLSSVLGSGDPEAAAVAAQAAIERRRRRSDESGA</sequence>
<accession>A0A2T4UTJ2</accession>
<comment type="caution">
    <text evidence="2">The sequence shown here is derived from an EMBL/GenBank/DDBJ whole genome shotgun (WGS) entry which is preliminary data.</text>
</comment>
<proteinExistence type="predicted"/>
<feature type="compositionally biased region" description="Basic and acidic residues" evidence="1">
    <location>
        <begin position="1"/>
        <end position="32"/>
    </location>
</feature>
<evidence type="ECO:0000256" key="1">
    <source>
        <dbReference type="SAM" id="MobiDB-lite"/>
    </source>
</evidence>
<gene>
    <name evidence="2" type="ORF">C1I63_08175</name>
</gene>
<protein>
    <submittedName>
        <fullName evidence="2">Uncharacterized protein</fullName>
    </submittedName>
</protein>
<dbReference type="Proteomes" id="UP000241085">
    <property type="component" value="Unassembled WGS sequence"/>
</dbReference>
<dbReference type="RefSeq" id="WP_107574461.1">
    <property type="nucleotide sequence ID" value="NZ_PZPL01000001.1"/>
</dbReference>
<organism evidence="2 3">
    <name type="scientific">Rathayibacter caricis DSM 15933</name>
    <dbReference type="NCBI Taxonomy" id="1328867"/>
    <lineage>
        <taxon>Bacteria</taxon>
        <taxon>Bacillati</taxon>
        <taxon>Actinomycetota</taxon>
        <taxon>Actinomycetes</taxon>
        <taxon>Micrococcales</taxon>
        <taxon>Microbacteriaceae</taxon>
        <taxon>Rathayibacter</taxon>
    </lineage>
</organism>
<feature type="region of interest" description="Disordered" evidence="1">
    <location>
        <begin position="1"/>
        <end position="42"/>
    </location>
</feature>
<reference evidence="2 3" key="1">
    <citation type="submission" date="2018-03" db="EMBL/GenBank/DDBJ databases">
        <title>Bacteriophage NCPPB3778 and a type I-E CRISPR drive the evolution of the US Biological Select Agent, Rathayibacter toxicus.</title>
        <authorList>
            <person name="Davis E.W.II."/>
            <person name="Tabima J.F."/>
            <person name="Weisberg A.J."/>
            <person name="Dantas Lopes L."/>
            <person name="Wiseman M.S."/>
            <person name="Wiseman M.S."/>
            <person name="Pupko T."/>
            <person name="Belcher M.S."/>
            <person name="Sechler A.J."/>
            <person name="Tancos M.A."/>
            <person name="Schroeder B.K."/>
            <person name="Murray T.D."/>
            <person name="Luster D.G."/>
            <person name="Schneider W.L."/>
            <person name="Rogers E."/>
            <person name="Andreote F.D."/>
            <person name="Grunwald N.J."/>
            <person name="Putnam M.L."/>
            <person name="Chang J.H."/>
        </authorList>
    </citation>
    <scope>NUCLEOTIDE SEQUENCE [LARGE SCALE GENOMIC DNA]</scope>
    <source>
        <strain evidence="2 3">DSM 15933</strain>
    </source>
</reference>
<keyword evidence="3" id="KW-1185">Reference proteome</keyword>
<dbReference type="AlphaFoldDB" id="A0A2T4UTJ2"/>
<dbReference type="EMBL" id="PZPL01000001">
    <property type="protein sequence ID" value="PTL72827.1"/>
    <property type="molecule type" value="Genomic_DNA"/>
</dbReference>
<name>A0A2T4UTJ2_9MICO</name>